<organism evidence="1 2">
    <name type="scientific">Steinernema glaseri</name>
    <dbReference type="NCBI Taxonomy" id="37863"/>
    <lineage>
        <taxon>Eukaryota</taxon>
        <taxon>Metazoa</taxon>
        <taxon>Ecdysozoa</taxon>
        <taxon>Nematoda</taxon>
        <taxon>Chromadorea</taxon>
        <taxon>Rhabditida</taxon>
        <taxon>Tylenchina</taxon>
        <taxon>Panagrolaimomorpha</taxon>
        <taxon>Strongyloidoidea</taxon>
        <taxon>Steinernematidae</taxon>
        <taxon>Steinernema</taxon>
    </lineage>
</organism>
<name>A0A1I7YTE2_9BILA</name>
<accession>A0A1I7YTE2</accession>
<sequence length="213" mass="24542">MSKNIGSSSEKNFRFKFSGQNVFPTIIFRNLQFFSFKFVPPVIKVNAEIGQLLVAGLRGGFQRAIFRKCAFNFAPCLERLLAEHTLSTVTISQSQAHSYLPLLLKLRQKRLNYAIFEESSVEIRFIRELLSWWNQTEPVPQPLRVKFISPDVFRLQAFFANNPAAKRYYHQPAEGVAYVLEHAVESKRGRPNFAIVNIRRTEVEIKLTHVPGL</sequence>
<evidence type="ECO:0000313" key="2">
    <source>
        <dbReference type="WBParaSite" id="L893_g19527.t1"/>
    </source>
</evidence>
<dbReference type="Proteomes" id="UP000095287">
    <property type="component" value="Unplaced"/>
</dbReference>
<keyword evidence="1" id="KW-1185">Reference proteome</keyword>
<dbReference type="AlphaFoldDB" id="A0A1I7YTE2"/>
<evidence type="ECO:0000313" key="1">
    <source>
        <dbReference type="Proteomes" id="UP000095287"/>
    </source>
</evidence>
<dbReference type="WBParaSite" id="L893_g19527.t1">
    <property type="protein sequence ID" value="L893_g19527.t1"/>
    <property type="gene ID" value="L893_g19527"/>
</dbReference>
<proteinExistence type="predicted"/>
<protein>
    <submittedName>
        <fullName evidence="2">Uncharacterized protein</fullName>
    </submittedName>
</protein>
<reference evidence="2" key="1">
    <citation type="submission" date="2016-11" db="UniProtKB">
        <authorList>
            <consortium name="WormBaseParasite"/>
        </authorList>
    </citation>
    <scope>IDENTIFICATION</scope>
</reference>